<dbReference type="Proteomes" id="UP001187531">
    <property type="component" value="Unassembled WGS sequence"/>
</dbReference>
<gene>
    <name evidence="5" type="ORF">QYM36_010771</name>
</gene>
<evidence type="ECO:0000313" key="6">
    <source>
        <dbReference type="Proteomes" id="UP001187531"/>
    </source>
</evidence>
<dbReference type="AlphaFoldDB" id="A0AA88HQZ9"/>
<dbReference type="Pfam" id="PF00514">
    <property type="entry name" value="Arm"/>
    <property type="match status" value="1"/>
</dbReference>
<keyword evidence="2" id="KW-0813">Transport</keyword>
<evidence type="ECO:0000313" key="5">
    <source>
        <dbReference type="EMBL" id="KAK2716305.1"/>
    </source>
</evidence>
<proteinExistence type="inferred from homology"/>
<dbReference type="SUPFAM" id="SSF48371">
    <property type="entry name" value="ARM repeat"/>
    <property type="match status" value="1"/>
</dbReference>
<evidence type="ECO:0000256" key="4">
    <source>
        <dbReference type="PROSITE-ProRule" id="PRU00259"/>
    </source>
</evidence>
<reference evidence="5" key="1">
    <citation type="submission" date="2023-07" db="EMBL/GenBank/DDBJ databases">
        <title>Chromosome-level genome assembly of Artemia franciscana.</title>
        <authorList>
            <person name="Jo E."/>
        </authorList>
    </citation>
    <scope>NUCLEOTIDE SEQUENCE</scope>
    <source>
        <tissue evidence="5">Whole body</tissue>
    </source>
</reference>
<keyword evidence="3" id="KW-0653">Protein transport</keyword>
<dbReference type="PANTHER" id="PTHR23316">
    <property type="entry name" value="IMPORTIN ALPHA"/>
    <property type="match status" value="1"/>
</dbReference>
<name>A0AA88HQZ9_ARTSF</name>
<dbReference type="InterPro" id="IPR011989">
    <property type="entry name" value="ARM-like"/>
</dbReference>
<feature type="repeat" description="ARM" evidence="4">
    <location>
        <begin position="125"/>
        <end position="153"/>
    </location>
</feature>
<dbReference type="PROSITE" id="PS50176">
    <property type="entry name" value="ARM_REPEAT"/>
    <property type="match status" value="1"/>
</dbReference>
<comment type="caution">
    <text evidence="5">The sequence shown here is derived from an EMBL/GenBank/DDBJ whole genome shotgun (WGS) entry which is preliminary data.</text>
</comment>
<protein>
    <submittedName>
        <fullName evidence="5">Uncharacterized protein</fullName>
    </submittedName>
</protein>
<comment type="similarity">
    <text evidence="1">Belongs to the importin alpha family.</text>
</comment>
<sequence>MADSDHTRLFKNKGKDQKLLQLIPERRSFSLIDESGKDLRNNCQALEMNRNQLEVNQQLIQTLAWTSSDAIQLYDGTEGAVHEPGRPELLKSFSTGFAGPNQAGWALTNIAFGTSEQTRTVVMYGAIPAFVSLLTSRHTNVAEQAVCALGNIAGDGAVLRDEVLDATFYRLY</sequence>
<dbReference type="EMBL" id="JAVRJZ010000012">
    <property type="protein sequence ID" value="KAK2716305.1"/>
    <property type="molecule type" value="Genomic_DNA"/>
</dbReference>
<dbReference type="GO" id="GO:0015031">
    <property type="term" value="P:protein transport"/>
    <property type="evidence" value="ECO:0007669"/>
    <property type="project" value="UniProtKB-KW"/>
</dbReference>
<accession>A0AA88HQZ9</accession>
<dbReference type="InterPro" id="IPR000225">
    <property type="entry name" value="Armadillo"/>
</dbReference>
<evidence type="ECO:0000256" key="3">
    <source>
        <dbReference type="ARBA" id="ARBA00022927"/>
    </source>
</evidence>
<evidence type="ECO:0000256" key="1">
    <source>
        <dbReference type="ARBA" id="ARBA00010394"/>
    </source>
</evidence>
<organism evidence="5 6">
    <name type="scientific">Artemia franciscana</name>
    <name type="common">Brine shrimp</name>
    <name type="synonym">Artemia sanfranciscana</name>
    <dbReference type="NCBI Taxonomy" id="6661"/>
    <lineage>
        <taxon>Eukaryota</taxon>
        <taxon>Metazoa</taxon>
        <taxon>Ecdysozoa</taxon>
        <taxon>Arthropoda</taxon>
        <taxon>Crustacea</taxon>
        <taxon>Branchiopoda</taxon>
        <taxon>Anostraca</taxon>
        <taxon>Artemiidae</taxon>
        <taxon>Artemia</taxon>
    </lineage>
</organism>
<dbReference type="InterPro" id="IPR016024">
    <property type="entry name" value="ARM-type_fold"/>
</dbReference>
<dbReference type="SMART" id="SM00185">
    <property type="entry name" value="ARM"/>
    <property type="match status" value="1"/>
</dbReference>
<keyword evidence="6" id="KW-1185">Reference proteome</keyword>
<dbReference type="Gene3D" id="1.25.10.10">
    <property type="entry name" value="Leucine-rich Repeat Variant"/>
    <property type="match status" value="1"/>
</dbReference>
<evidence type="ECO:0000256" key="2">
    <source>
        <dbReference type="ARBA" id="ARBA00022448"/>
    </source>
</evidence>